<dbReference type="InterPro" id="IPR006674">
    <property type="entry name" value="HD_domain"/>
</dbReference>
<keyword evidence="4 5" id="KW-0694">RNA-binding</keyword>
<evidence type="ECO:0000256" key="5">
    <source>
        <dbReference type="HAMAP-Rule" id="MF_00335"/>
    </source>
</evidence>
<dbReference type="GO" id="GO:0005886">
    <property type="term" value="C:plasma membrane"/>
    <property type="evidence" value="ECO:0007669"/>
    <property type="project" value="UniProtKB-SubCell"/>
</dbReference>
<dbReference type="eggNOG" id="COG1418">
    <property type="taxonomic scope" value="Bacteria"/>
</dbReference>
<dbReference type="InterPro" id="IPR017705">
    <property type="entry name" value="Ribonuclease_Y"/>
</dbReference>
<feature type="domain" description="HD" evidence="8">
    <location>
        <begin position="359"/>
        <end position="453"/>
    </location>
</feature>
<keyword evidence="2 5" id="KW-0255">Endonuclease</keyword>
<dbReference type="InterPro" id="IPR022711">
    <property type="entry name" value="RNase_Y_N"/>
</dbReference>
<dbReference type="SMART" id="SM00322">
    <property type="entry name" value="KH"/>
    <property type="match status" value="1"/>
</dbReference>
<dbReference type="Proteomes" id="UP000007881">
    <property type="component" value="Chromosome"/>
</dbReference>
<gene>
    <name evidence="5" type="primary">rny</name>
    <name evidence="9" type="ordered locus">PSMK_10520</name>
</gene>
<dbReference type="SUPFAM" id="SSF109604">
    <property type="entry name" value="HD-domain/PDEase-like"/>
    <property type="match status" value="1"/>
</dbReference>
<keyword evidence="5" id="KW-0472">Membrane</keyword>
<dbReference type="RefSeq" id="WP_014436430.1">
    <property type="nucleotide sequence ID" value="NC_017080.1"/>
</dbReference>
<keyword evidence="7" id="KW-0175">Coiled coil</keyword>
<reference evidence="9 10" key="1">
    <citation type="submission" date="2012-02" db="EMBL/GenBank/DDBJ databases">
        <title>Complete genome sequence of Phycisphaera mikurensis NBRC 102666.</title>
        <authorList>
            <person name="Ankai A."/>
            <person name="Hosoyama A."/>
            <person name="Terui Y."/>
            <person name="Sekine M."/>
            <person name="Fukai R."/>
            <person name="Kato Y."/>
            <person name="Nakamura S."/>
            <person name="Yamada-Narita S."/>
            <person name="Kawakoshi A."/>
            <person name="Fukunaga Y."/>
            <person name="Yamazaki S."/>
            <person name="Fujita N."/>
        </authorList>
    </citation>
    <scope>NUCLEOTIDE SEQUENCE [LARGE SCALE GENOMIC DNA]</scope>
    <source>
        <strain evidence="10">NBRC 102666 / KCTC 22515 / FYK2301M01</strain>
    </source>
</reference>
<dbReference type="InterPro" id="IPR003607">
    <property type="entry name" value="HD/PDEase_dom"/>
</dbReference>
<dbReference type="PANTHER" id="PTHR12826:SF15">
    <property type="entry name" value="RIBONUCLEASE Y"/>
    <property type="match status" value="1"/>
</dbReference>
<dbReference type="OrthoDB" id="9803205at2"/>
<comment type="function">
    <text evidence="5">Endoribonuclease that initiates mRNA decay.</text>
</comment>
<dbReference type="SUPFAM" id="SSF54791">
    <property type="entry name" value="Eukaryotic type KH-domain (KH-domain type I)"/>
    <property type="match status" value="1"/>
</dbReference>
<dbReference type="EC" id="3.1.-.-" evidence="5 6"/>
<dbReference type="CDD" id="cd22431">
    <property type="entry name" value="KH-I_RNaseY"/>
    <property type="match status" value="1"/>
</dbReference>
<dbReference type="SMART" id="SM00471">
    <property type="entry name" value="HDc"/>
    <property type="match status" value="1"/>
</dbReference>
<dbReference type="PROSITE" id="PS51831">
    <property type="entry name" value="HD"/>
    <property type="match status" value="1"/>
</dbReference>
<dbReference type="GO" id="GO:0003723">
    <property type="term" value="F:RNA binding"/>
    <property type="evidence" value="ECO:0007669"/>
    <property type="project" value="UniProtKB-UniRule"/>
</dbReference>
<dbReference type="Gene3D" id="1.10.3210.10">
    <property type="entry name" value="Hypothetical protein af1432"/>
    <property type="match status" value="1"/>
</dbReference>
<protein>
    <recommendedName>
        <fullName evidence="5 6">Ribonuclease Y</fullName>
        <shortName evidence="5">RNase Y</shortName>
        <ecNumber evidence="5 6">3.1.-.-</ecNumber>
    </recommendedName>
</protein>
<name>I0ID73_PHYMF</name>
<organism evidence="9 10">
    <name type="scientific">Phycisphaera mikurensis (strain NBRC 102666 / KCTC 22515 / FYK2301M01)</name>
    <dbReference type="NCBI Taxonomy" id="1142394"/>
    <lineage>
        <taxon>Bacteria</taxon>
        <taxon>Pseudomonadati</taxon>
        <taxon>Planctomycetota</taxon>
        <taxon>Phycisphaerae</taxon>
        <taxon>Phycisphaerales</taxon>
        <taxon>Phycisphaeraceae</taxon>
        <taxon>Phycisphaera</taxon>
    </lineage>
</organism>
<dbReference type="HAMAP" id="MF_00335">
    <property type="entry name" value="RNase_Y"/>
    <property type="match status" value="1"/>
</dbReference>
<dbReference type="STRING" id="1142394.PSMK_10520"/>
<dbReference type="Pfam" id="PF12072">
    <property type="entry name" value="RNase_Y_N"/>
    <property type="match status" value="1"/>
</dbReference>
<evidence type="ECO:0000256" key="2">
    <source>
        <dbReference type="ARBA" id="ARBA00022759"/>
    </source>
</evidence>
<dbReference type="GO" id="GO:0006402">
    <property type="term" value="P:mRNA catabolic process"/>
    <property type="evidence" value="ECO:0007669"/>
    <property type="project" value="UniProtKB-UniRule"/>
</dbReference>
<dbReference type="PANTHER" id="PTHR12826">
    <property type="entry name" value="RIBONUCLEASE Y"/>
    <property type="match status" value="1"/>
</dbReference>
<accession>I0ID73</accession>
<dbReference type="Pfam" id="PF00013">
    <property type="entry name" value="KH_1"/>
    <property type="match status" value="1"/>
</dbReference>
<dbReference type="InterPro" id="IPR004087">
    <property type="entry name" value="KH_dom"/>
</dbReference>
<dbReference type="AlphaFoldDB" id="I0ID73"/>
<dbReference type="InterPro" id="IPR036612">
    <property type="entry name" value="KH_dom_type_1_sf"/>
</dbReference>
<evidence type="ECO:0000313" key="9">
    <source>
        <dbReference type="EMBL" id="BAM03211.1"/>
    </source>
</evidence>
<dbReference type="NCBIfam" id="TIGR03319">
    <property type="entry name" value="RNase_Y"/>
    <property type="match status" value="1"/>
</dbReference>
<evidence type="ECO:0000256" key="3">
    <source>
        <dbReference type="ARBA" id="ARBA00022801"/>
    </source>
</evidence>
<evidence type="ECO:0000256" key="4">
    <source>
        <dbReference type="ARBA" id="ARBA00022884"/>
    </source>
</evidence>
<dbReference type="InterPro" id="IPR004088">
    <property type="entry name" value="KH_dom_type_1"/>
</dbReference>
<dbReference type="PATRIC" id="fig|1142394.8.peg.1085"/>
<dbReference type="GO" id="GO:0004521">
    <property type="term" value="F:RNA endonuclease activity"/>
    <property type="evidence" value="ECO:0007669"/>
    <property type="project" value="UniProtKB-UniRule"/>
</dbReference>
<dbReference type="eggNOG" id="COG1196">
    <property type="taxonomic scope" value="Bacteria"/>
</dbReference>
<keyword evidence="5" id="KW-1133">Transmembrane helix</keyword>
<comment type="subcellular location">
    <subcellularLocation>
        <location evidence="5">Cell membrane</location>
        <topology evidence="5">Single-pass membrane protein</topology>
    </subcellularLocation>
</comment>
<evidence type="ECO:0000256" key="6">
    <source>
        <dbReference type="NCBIfam" id="TIGR03319"/>
    </source>
</evidence>
<keyword evidence="10" id="KW-1185">Reference proteome</keyword>
<evidence type="ECO:0000313" key="10">
    <source>
        <dbReference type="Proteomes" id="UP000007881"/>
    </source>
</evidence>
<dbReference type="NCBIfam" id="TIGR00277">
    <property type="entry name" value="HDIG"/>
    <property type="match status" value="1"/>
</dbReference>
<keyword evidence="5" id="KW-1003">Cell membrane</keyword>
<feature type="transmembrane region" description="Helical" evidence="5">
    <location>
        <begin position="20"/>
        <end position="37"/>
    </location>
</feature>
<keyword evidence="1 5" id="KW-0540">Nuclease</keyword>
<dbReference type="Pfam" id="PF01966">
    <property type="entry name" value="HD"/>
    <property type="match status" value="1"/>
</dbReference>
<proteinExistence type="inferred from homology"/>
<dbReference type="HOGENOM" id="CLU_028328_1_0_0"/>
<dbReference type="EMBL" id="AP012338">
    <property type="protein sequence ID" value="BAM03211.1"/>
    <property type="molecule type" value="Genomic_DNA"/>
</dbReference>
<dbReference type="InterPro" id="IPR006675">
    <property type="entry name" value="HDIG_dom"/>
</dbReference>
<dbReference type="CDD" id="cd00077">
    <property type="entry name" value="HDc"/>
    <property type="match status" value="1"/>
</dbReference>
<evidence type="ECO:0000256" key="1">
    <source>
        <dbReference type="ARBA" id="ARBA00022722"/>
    </source>
</evidence>
<dbReference type="KEGG" id="phm:PSMK_10520"/>
<dbReference type="GO" id="GO:0016787">
    <property type="term" value="F:hydrolase activity"/>
    <property type="evidence" value="ECO:0007669"/>
    <property type="project" value="UniProtKB-KW"/>
</dbReference>
<evidence type="ECO:0000259" key="8">
    <source>
        <dbReference type="PROSITE" id="PS51831"/>
    </source>
</evidence>
<feature type="coiled-coil region" evidence="7">
    <location>
        <begin position="42"/>
        <end position="102"/>
    </location>
</feature>
<sequence>MNTDPLTPSLAVLSEPQNLWLVLFALAGGLILGYVVSRQSGARSLAATRREIETKLAAAEQEGRIRAKQIELDARNAVAERREGLEKELQGDRDKLVESQRRLTKREDLLDTKLATLAARERAMGEQDERHERLKAALAKREDRINGCERELAAERAAFDKEHRETLLRAARMSEEEAKREALTALTNACQEEAAAIVKASQERAAADAKQEAMRITLEAIQRYASEHSAESTSNTVKIEDDAMKGRVIGREGRNIRAFEAAMGVDVVVDDTPGIITVSCFDPVRRATATEALTILLKDGRIHPARIEEVVEKVSEDFTERIQKFGRDAANEVHLPGLHPRVIEAMGRMHYRTSYGQNILRHSVEVAFLCQVIADELGLDGALARRCGFLHDLGKAMDHDVEGGHPRIGADFLRKHGERSEAVLNAVEGHHNDVIATTPYTPVVMAADAISGARPGARRETMEKYVKRLRELEGIARRTRGVREAYAIQAGREVRVIVDPHGIDDAGCHVMARSIAQRVSDEMSFPGEIKITVMREMRTVDFAR</sequence>
<keyword evidence="3 5" id="KW-0378">Hydrolase</keyword>
<keyword evidence="5" id="KW-0812">Transmembrane</keyword>
<evidence type="ECO:0000256" key="7">
    <source>
        <dbReference type="SAM" id="Coils"/>
    </source>
</evidence>
<comment type="similarity">
    <text evidence="5">Belongs to the RNase Y family.</text>
</comment>